<dbReference type="EMBL" id="BAAATK010000008">
    <property type="protein sequence ID" value="GAA2429466.1"/>
    <property type="molecule type" value="Genomic_DNA"/>
</dbReference>
<evidence type="ECO:0000313" key="2">
    <source>
        <dbReference type="EMBL" id="GAA2429466.1"/>
    </source>
</evidence>
<proteinExistence type="predicted"/>
<gene>
    <name evidence="2" type="ORF">GCM10010421_16950</name>
</gene>
<reference evidence="3" key="1">
    <citation type="journal article" date="2019" name="Int. J. Syst. Evol. Microbiol.">
        <title>The Global Catalogue of Microorganisms (GCM) 10K type strain sequencing project: providing services to taxonomists for standard genome sequencing and annotation.</title>
        <authorList>
            <consortium name="The Broad Institute Genomics Platform"/>
            <consortium name="The Broad Institute Genome Sequencing Center for Infectious Disease"/>
            <person name="Wu L."/>
            <person name="Ma J."/>
        </authorList>
    </citation>
    <scope>NUCLEOTIDE SEQUENCE [LARGE SCALE GENOMIC DNA]</scope>
    <source>
        <strain evidence="3">JCM 6922</strain>
    </source>
</reference>
<keyword evidence="1" id="KW-0472">Membrane</keyword>
<accession>A0ABP5WNW5</accession>
<keyword evidence="1" id="KW-1133">Transmembrane helix</keyword>
<evidence type="ECO:0000313" key="3">
    <source>
        <dbReference type="Proteomes" id="UP001500460"/>
    </source>
</evidence>
<feature type="transmembrane region" description="Helical" evidence="1">
    <location>
        <begin position="33"/>
        <end position="54"/>
    </location>
</feature>
<sequence>MNRLAGLVHRGWNRLGAYDLVRRGRDLELMHRALGFATLALVTLAPLLIVVAAADPLGRGGFASWLVDGMGLSGRSAQVLTDVISPPRTVIGTTSVLGGVALVVFGVTFAGSVQNGYERIWDLPAGPWHRVWRQAVWLLALTAYLYQEVQTRALLPGPLRIALTSTTGVLFFWWGQSFLLGGQVRPRDLLPGALATMAGLIGLRGFSYFVFTPLIVTNAISYGAVGIVLVVESWLIGVGFVVHGGALLGRWLLDHHGWPRTGG</sequence>
<keyword evidence="3" id="KW-1185">Reference proteome</keyword>
<name>A0ABP5WNW5_9ACTN</name>
<feature type="transmembrane region" description="Helical" evidence="1">
    <location>
        <begin position="193"/>
        <end position="216"/>
    </location>
</feature>
<organism evidence="2 3">
    <name type="scientific">Streptomyces glaucus</name>
    <dbReference type="NCBI Taxonomy" id="284029"/>
    <lineage>
        <taxon>Bacteria</taxon>
        <taxon>Bacillati</taxon>
        <taxon>Actinomycetota</taxon>
        <taxon>Actinomycetes</taxon>
        <taxon>Kitasatosporales</taxon>
        <taxon>Streptomycetaceae</taxon>
        <taxon>Streptomyces</taxon>
    </lineage>
</organism>
<feature type="transmembrane region" description="Helical" evidence="1">
    <location>
        <begin position="222"/>
        <end position="242"/>
    </location>
</feature>
<keyword evidence="1" id="KW-0812">Transmembrane</keyword>
<protein>
    <submittedName>
        <fullName evidence="2">Uncharacterized protein</fullName>
    </submittedName>
</protein>
<evidence type="ECO:0000256" key="1">
    <source>
        <dbReference type="SAM" id="Phobius"/>
    </source>
</evidence>
<feature type="transmembrane region" description="Helical" evidence="1">
    <location>
        <begin position="159"/>
        <end position="181"/>
    </location>
</feature>
<comment type="caution">
    <text evidence="2">The sequence shown here is derived from an EMBL/GenBank/DDBJ whole genome shotgun (WGS) entry which is preliminary data.</text>
</comment>
<feature type="transmembrane region" description="Helical" evidence="1">
    <location>
        <begin position="90"/>
        <end position="110"/>
    </location>
</feature>
<dbReference type="Proteomes" id="UP001500460">
    <property type="component" value="Unassembled WGS sequence"/>
</dbReference>
<dbReference type="RefSeq" id="WP_344601222.1">
    <property type="nucleotide sequence ID" value="NZ_BAAATK010000008.1"/>
</dbReference>